<evidence type="ECO:0000313" key="2">
    <source>
        <dbReference type="Proteomes" id="UP000472839"/>
    </source>
</evidence>
<sequence>MSTVITSTNNKVAHSLKLKTEEILVKKTSKGNTFDDIDVIAINEWLKEKDGVTFFSTLRAIAMMCGSIDGFEELFFRIARELPSKLMLEDLSAEAINENFEDIELSSFTPMDYIKTIKKVMESSPKSREFLGESDDSCLNDSLKELNNKFKLIPMEEYKSLLEKQNTSEVSNENIFTEFANNLSFSRKNLREDYADEK</sequence>
<name>A0A6L4WX10_9BACT</name>
<evidence type="ECO:0000313" key="1">
    <source>
        <dbReference type="EMBL" id="KAB7891283.1"/>
    </source>
</evidence>
<dbReference type="RefSeq" id="WP_152279385.1">
    <property type="nucleotide sequence ID" value="NZ_WFKK01000001.1"/>
</dbReference>
<reference evidence="1 2" key="1">
    <citation type="submission" date="2019-10" db="EMBL/GenBank/DDBJ databases">
        <title>Poseidonibacter ostreae sp. nov., isolated from the gut of the Ostrea denselamellosa.</title>
        <authorList>
            <person name="Choi A."/>
        </authorList>
    </citation>
    <scope>NUCLEOTIDE SEQUENCE [LARGE SCALE GENOMIC DNA]</scope>
    <source>
        <strain evidence="1 2">SJOD-M-33</strain>
    </source>
</reference>
<accession>A0A6L4WX10</accession>
<dbReference type="EMBL" id="WFKK01000001">
    <property type="protein sequence ID" value="KAB7891283.1"/>
    <property type="molecule type" value="Genomic_DNA"/>
</dbReference>
<gene>
    <name evidence="1" type="ORF">GBG19_00170</name>
</gene>
<organism evidence="1 2">
    <name type="scientific">Poseidonibacter ostreae</name>
    <dbReference type="NCBI Taxonomy" id="2654171"/>
    <lineage>
        <taxon>Bacteria</taxon>
        <taxon>Pseudomonadati</taxon>
        <taxon>Campylobacterota</taxon>
        <taxon>Epsilonproteobacteria</taxon>
        <taxon>Campylobacterales</taxon>
        <taxon>Arcobacteraceae</taxon>
        <taxon>Poseidonibacter</taxon>
    </lineage>
</organism>
<dbReference type="Proteomes" id="UP000472839">
    <property type="component" value="Unassembled WGS sequence"/>
</dbReference>
<protein>
    <submittedName>
        <fullName evidence="1">Uncharacterized protein</fullName>
    </submittedName>
</protein>
<dbReference type="AlphaFoldDB" id="A0A6L4WX10"/>
<comment type="caution">
    <text evidence="1">The sequence shown here is derived from an EMBL/GenBank/DDBJ whole genome shotgun (WGS) entry which is preliminary data.</text>
</comment>
<proteinExistence type="predicted"/>